<evidence type="ECO:0000313" key="2">
    <source>
        <dbReference type="EMBL" id="TTB85598.1"/>
    </source>
</evidence>
<name>A0A556V9D6_BAGYA</name>
<sequence>MANRKQFSEQLENNRSLVESAAVRFPALTEKACAPDVGKLLQVQNGTPASTSYNGVDALHACTILQQLKALYDEAQLTDIVVEVDNGETFACHRNVLAAISPYFSSTVQLSIRIASTFFKRLDLVFLRKRGTNSGLVEMAEVCCVKQQGGGVVETEEKRAAANEEMLWVCVCGFRFPLVRMRPYPLPLRLCLSLHISDFSAQFLYTDSFTLVTIWSSIAQPSELRNLTKGGVLMHLFTDDYFLSKLKRFQKARLEPATLGAVGHDFTQQTNSDRSSAAKCC</sequence>
<reference evidence="2 3" key="1">
    <citation type="journal article" date="2019" name="Genome Biol. Evol.">
        <title>Whole-Genome Sequencing of the Giant Devil Catfish, Bagarius yarrelli.</title>
        <authorList>
            <person name="Jiang W."/>
            <person name="Lv Y."/>
            <person name="Cheng L."/>
            <person name="Yang K."/>
            <person name="Chao B."/>
            <person name="Wang X."/>
            <person name="Li Y."/>
            <person name="Pan X."/>
            <person name="You X."/>
            <person name="Zhang Y."/>
            <person name="Yang J."/>
            <person name="Li J."/>
            <person name="Zhang X."/>
            <person name="Liu S."/>
            <person name="Sun C."/>
            <person name="Yang J."/>
            <person name="Shi Q."/>
        </authorList>
    </citation>
    <scope>NUCLEOTIDE SEQUENCE [LARGE SCALE GENOMIC DNA]</scope>
    <source>
        <strain evidence="2">JWS20170419001</strain>
        <tissue evidence="2">Muscle</tissue>
    </source>
</reference>
<dbReference type="EMBL" id="VCAZ01000171">
    <property type="protein sequence ID" value="TTB85598.1"/>
    <property type="molecule type" value="Genomic_DNA"/>
</dbReference>
<comment type="caution">
    <text evidence="2">The sequence shown here is derived from an EMBL/GenBank/DDBJ whole genome shotgun (WGS) entry which is preliminary data.</text>
</comment>
<proteinExistence type="predicted"/>
<dbReference type="OrthoDB" id="45365at2759"/>
<evidence type="ECO:0000259" key="1">
    <source>
        <dbReference type="PROSITE" id="PS50097"/>
    </source>
</evidence>
<keyword evidence="3" id="KW-1185">Reference proteome</keyword>
<organism evidence="2 3">
    <name type="scientific">Bagarius yarrelli</name>
    <name type="common">Goonch</name>
    <name type="synonym">Bagrus yarrelli</name>
    <dbReference type="NCBI Taxonomy" id="175774"/>
    <lineage>
        <taxon>Eukaryota</taxon>
        <taxon>Metazoa</taxon>
        <taxon>Chordata</taxon>
        <taxon>Craniata</taxon>
        <taxon>Vertebrata</taxon>
        <taxon>Euteleostomi</taxon>
        <taxon>Actinopterygii</taxon>
        <taxon>Neopterygii</taxon>
        <taxon>Teleostei</taxon>
        <taxon>Ostariophysi</taxon>
        <taxon>Siluriformes</taxon>
        <taxon>Sisoridae</taxon>
        <taxon>Sisorinae</taxon>
        <taxon>Bagarius</taxon>
    </lineage>
</organism>
<dbReference type="SUPFAM" id="SSF54695">
    <property type="entry name" value="POZ domain"/>
    <property type="match status" value="1"/>
</dbReference>
<dbReference type="Pfam" id="PF00651">
    <property type="entry name" value="BTB"/>
    <property type="match status" value="1"/>
</dbReference>
<dbReference type="Proteomes" id="UP000319801">
    <property type="component" value="Unassembled WGS sequence"/>
</dbReference>
<protein>
    <submittedName>
        <fullName evidence="2">Kelch repeat and BTB domain-containing protein 8</fullName>
    </submittedName>
</protein>
<accession>A0A556V9D6</accession>
<dbReference type="AlphaFoldDB" id="A0A556V9D6"/>
<evidence type="ECO:0000313" key="3">
    <source>
        <dbReference type="Proteomes" id="UP000319801"/>
    </source>
</evidence>
<gene>
    <name evidence="2" type="ORF">Baya_14546</name>
</gene>
<dbReference type="Gene3D" id="3.30.710.10">
    <property type="entry name" value="Potassium Channel Kv1.1, Chain A"/>
    <property type="match status" value="1"/>
</dbReference>
<dbReference type="InterPro" id="IPR011333">
    <property type="entry name" value="SKP1/BTB/POZ_sf"/>
</dbReference>
<dbReference type="InterPro" id="IPR000210">
    <property type="entry name" value="BTB/POZ_dom"/>
</dbReference>
<dbReference type="PROSITE" id="PS50097">
    <property type="entry name" value="BTB"/>
    <property type="match status" value="1"/>
</dbReference>
<feature type="domain" description="BTB" evidence="1">
    <location>
        <begin position="78"/>
        <end position="109"/>
    </location>
</feature>